<evidence type="ECO:0000256" key="8">
    <source>
        <dbReference type="ARBA" id="ARBA00023242"/>
    </source>
</evidence>
<feature type="domain" description="C2H2-type" evidence="11">
    <location>
        <begin position="402"/>
        <end position="429"/>
    </location>
</feature>
<feature type="compositionally biased region" description="Basic and acidic residues" evidence="10">
    <location>
        <begin position="119"/>
        <end position="133"/>
    </location>
</feature>
<gene>
    <name evidence="12" type="ORF">TCEB3V08_LOCUS2675</name>
</gene>
<evidence type="ECO:0000256" key="2">
    <source>
        <dbReference type="ARBA" id="ARBA00022723"/>
    </source>
</evidence>
<dbReference type="EMBL" id="OC317062">
    <property type="protein sequence ID" value="CAD7394763.1"/>
    <property type="molecule type" value="Genomic_DNA"/>
</dbReference>
<evidence type="ECO:0000259" key="11">
    <source>
        <dbReference type="PROSITE" id="PS50157"/>
    </source>
</evidence>
<dbReference type="GO" id="GO:0005654">
    <property type="term" value="C:nucleoplasm"/>
    <property type="evidence" value="ECO:0007669"/>
    <property type="project" value="TreeGrafter"/>
</dbReference>
<dbReference type="InterPro" id="IPR036236">
    <property type="entry name" value="Znf_C2H2_sf"/>
</dbReference>
<dbReference type="FunFam" id="3.30.160.60:FF:000340">
    <property type="entry name" value="zinc finger protein 473 isoform X1"/>
    <property type="match status" value="1"/>
</dbReference>
<feature type="domain" description="C2H2-type" evidence="11">
    <location>
        <begin position="245"/>
        <end position="272"/>
    </location>
</feature>
<dbReference type="GO" id="GO:0008270">
    <property type="term" value="F:zinc ion binding"/>
    <property type="evidence" value="ECO:0007669"/>
    <property type="project" value="UniProtKB-KW"/>
</dbReference>
<dbReference type="Pfam" id="PF12874">
    <property type="entry name" value="zf-met"/>
    <property type="match status" value="2"/>
</dbReference>
<keyword evidence="6" id="KW-0805">Transcription regulation</keyword>
<feature type="domain" description="C2H2-type" evidence="11">
    <location>
        <begin position="458"/>
        <end position="485"/>
    </location>
</feature>
<feature type="domain" description="C2H2-type" evidence="11">
    <location>
        <begin position="514"/>
        <end position="541"/>
    </location>
</feature>
<keyword evidence="8" id="KW-0539">Nucleus</keyword>
<evidence type="ECO:0000256" key="7">
    <source>
        <dbReference type="ARBA" id="ARBA00023163"/>
    </source>
</evidence>
<keyword evidence="3" id="KW-0677">Repeat</keyword>
<dbReference type="PANTHER" id="PTHR24399:SF23">
    <property type="entry name" value="C2H2-TYPE DOMAIN-CONTAINING PROTEIN"/>
    <property type="match status" value="1"/>
</dbReference>
<organism evidence="12">
    <name type="scientific">Timema cristinae</name>
    <name type="common">Walking stick</name>
    <dbReference type="NCBI Taxonomy" id="61476"/>
    <lineage>
        <taxon>Eukaryota</taxon>
        <taxon>Metazoa</taxon>
        <taxon>Ecdysozoa</taxon>
        <taxon>Arthropoda</taxon>
        <taxon>Hexapoda</taxon>
        <taxon>Insecta</taxon>
        <taxon>Pterygota</taxon>
        <taxon>Neoptera</taxon>
        <taxon>Polyneoptera</taxon>
        <taxon>Phasmatodea</taxon>
        <taxon>Timematodea</taxon>
        <taxon>Timematoidea</taxon>
        <taxon>Timematidae</taxon>
        <taxon>Timema</taxon>
    </lineage>
</organism>
<dbReference type="SMART" id="SM00355">
    <property type="entry name" value="ZnF_C2H2"/>
    <property type="match status" value="13"/>
</dbReference>
<dbReference type="FunFam" id="3.30.160.60:FF:000005">
    <property type="entry name" value="Zinc finger protein 14 homolog"/>
    <property type="match status" value="1"/>
</dbReference>
<evidence type="ECO:0000256" key="1">
    <source>
        <dbReference type="ARBA" id="ARBA00004123"/>
    </source>
</evidence>
<protein>
    <recommendedName>
        <fullName evidence="11">C2H2-type domain-containing protein</fullName>
    </recommendedName>
</protein>
<dbReference type="Pfam" id="PF00096">
    <property type="entry name" value="zf-C2H2"/>
    <property type="match status" value="10"/>
</dbReference>
<dbReference type="PANTHER" id="PTHR24399">
    <property type="entry name" value="ZINC FINGER AND BTB DOMAIN-CONTAINING"/>
    <property type="match status" value="1"/>
</dbReference>
<reference evidence="12" key="1">
    <citation type="submission" date="2020-11" db="EMBL/GenBank/DDBJ databases">
        <authorList>
            <person name="Tran Van P."/>
        </authorList>
    </citation>
    <scope>NUCLEOTIDE SEQUENCE</scope>
</reference>
<feature type="region of interest" description="Disordered" evidence="10">
    <location>
        <begin position="627"/>
        <end position="654"/>
    </location>
</feature>
<proteinExistence type="predicted"/>
<keyword evidence="7" id="KW-0804">Transcription</keyword>
<feature type="domain" description="C2H2-type" evidence="11">
    <location>
        <begin position="197"/>
        <end position="224"/>
    </location>
</feature>
<evidence type="ECO:0000256" key="3">
    <source>
        <dbReference type="ARBA" id="ARBA00022737"/>
    </source>
</evidence>
<sequence>MDKSQTHTFRCQGYYYYSLNSGGRQSGAGSVTVLKLKEEVEGATHAIDNTAEAEEIRIQDVKEENSVCPVRPEILPENISQRNSSEVDSHNEVEDDNAHLFCDVNIIENGNVDSAEEGGGCREGSDSDESKCKEEIKNTPEKINKVSKEKVLNQPVTNESKNDDDNPKFSCEVCLKTFSKRTYLRQHKIAHNGTRPHICLECNSKFIRSGDLTRHIKIHDRGKIIRDKQPVNILKKIAPIKETLFSCKVCSKTFTKLVYLRRHVIIHSDRRPYECKVCKNTFTRSGDLSKHMRIHTRELTKLEKEDTAIHEYAGEFVCKLCSRSFSKEFYLKQHTVVHIEKEPTTYLCDECGKAFKQRGALTQHKATHSTVKSHICSDCGKAFAFIGRLRDHLKVHAGVKPYLCNICGKAFAAREGLFAHERTHTGEKPYCCNLCPRTFATSSNYRTHMRHHTEGKRFPCTHCPTAFFTKSGLERHERLHSGVKPFACDICSVCFYTKRELIRHKLFHLGNKRFSCDRCNKSYYERQHLVIHQRTHTGERPYVCNWCSKSFYECSKLKRHAQTHLAYTLVVLSSTTEDGEIEVRISTLTGFKECDELDTREWFESDGNDPGYQHLNDDEIVHQVIEDNDNGSNVRESDDDEEMDAEEAAGPSHSNAYEAFQTAMNWLERQPEGTAIQLVLLKRLREMAAKKRTSSLVQKTIKDFFIQ</sequence>
<accession>A0A7R9CFC2</accession>
<keyword evidence="5" id="KW-0862">Zinc</keyword>
<dbReference type="InterPro" id="IPR013087">
    <property type="entry name" value="Znf_C2H2_type"/>
</dbReference>
<dbReference type="FunFam" id="3.30.160.60:FF:000072">
    <property type="entry name" value="zinc finger protein 143 isoform X1"/>
    <property type="match status" value="1"/>
</dbReference>
<dbReference type="Gene3D" id="3.30.160.60">
    <property type="entry name" value="Classic Zinc Finger"/>
    <property type="match status" value="12"/>
</dbReference>
<feature type="domain" description="C2H2-type" evidence="11">
    <location>
        <begin position="486"/>
        <end position="513"/>
    </location>
</feature>
<feature type="compositionally biased region" description="Acidic residues" evidence="10">
    <location>
        <begin position="637"/>
        <end position="647"/>
    </location>
</feature>
<feature type="domain" description="C2H2-type" evidence="11">
    <location>
        <begin position="374"/>
        <end position="401"/>
    </location>
</feature>
<evidence type="ECO:0000256" key="5">
    <source>
        <dbReference type="ARBA" id="ARBA00022833"/>
    </source>
</evidence>
<evidence type="ECO:0000256" key="6">
    <source>
        <dbReference type="ARBA" id="ARBA00023015"/>
    </source>
</evidence>
<feature type="domain" description="C2H2-type" evidence="11">
    <location>
        <begin position="273"/>
        <end position="300"/>
    </location>
</feature>
<evidence type="ECO:0000256" key="10">
    <source>
        <dbReference type="SAM" id="MobiDB-lite"/>
    </source>
</evidence>
<feature type="domain" description="C2H2-type" evidence="11">
    <location>
        <begin position="316"/>
        <end position="343"/>
    </location>
</feature>
<keyword evidence="2" id="KW-0479">Metal-binding</keyword>
<feature type="domain" description="C2H2-type" evidence="11">
    <location>
        <begin position="169"/>
        <end position="196"/>
    </location>
</feature>
<evidence type="ECO:0000313" key="12">
    <source>
        <dbReference type="EMBL" id="CAD7394763.1"/>
    </source>
</evidence>
<dbReference type="FunFam" id="3.30.160.60:FF:000358">
    <property type="entry name" value="zinc finger protein 24"/>
    <property type="match status" value="1"/>
</dbReference>
<dbReference type="PROSITE" id="PS00028">
    <property type="entry name" value="ZINC_FINGER_C2H2_1"/>
    <property type="match status" value="13"/>
</dbReference>
<comment type="subcellular location">
    <subcellularLocation>
        <location evidence="1">Nucleus</location>
    </subcellularLocation>
</comment>
<dbReference type="SUPFAM" id="SSF57667">
    <property type="entry name" value="beta-beta-alpha zinc fingers"/>
    <property type="match status" value="7"/>
</dbReference>
<dbReference type="FunFam" id="3.30.160.60:FF:000446">
    <property type="entry name" value="Zinc finger protein"/>
    <property type="match status" value="1"/>
</dbReference>
<dbReference type="GO" id="GO:0030674">
    <property type="term" value="F:protein-macromolecule adaptor activity"/>
    <property type="evidence" value="ECO:0007669"/>
    <property type="project" value="UniProtKB-ARBA"/>
</dbReference>
<dbReference type="PROSITE" id="PS50157">
    <property type="entry name" value="ZINC_FINGER_C2H2_2"/>
    <property type="match status" value="13"/>
</dbReference>
<feature type="domain" description="C2H2-type" evidence="11">
    <location>
        <begin position="542"/>
        <end position="564"/>
    </location>
</feature>
<evidence type="ECO:0000256" key="4">
    <source>
        <dbReference type="ARBA" id="ARBA00022771"/>
    </source>
</evidence>
<dbReference type="GO" id="GO:0000978">
    <property type="term" value="F:RNA polymerase II cis-regulatory region sequence-specific DNA binding"/>
    <property type="evidence" value="ECO:0007669"/>
    <property type="project" value="TreeGrafter"/>
</dbReference>
<feature type="region of interest" description="Disordered" evidence="10">
    <location>
        <begin position="113"/>
        <end position="133"/>
    </location>
</feature>
<dbReference type="AlphaFoldDB" id="A0A7R9CFC2"/>
<dbReference type="GO" id="GO:0001227">
    <property type="term" value="F:DNA-binding transcription repressor activity, RNA polymerase II-specific"/>
    <property type="evidence" value="ECO:0007669"/>
    <property type="project" value="TreeGrafter"/>
</dbReference>
<dbReference type="FunFam" id="3.30.160.60:FF:001498">
    <property type="entry name" value="Zinc finger protein 404"/>
    <property type="match status" value="1"/>
</dbReference>
<feature type="domain" description="C2H2-type" evidence="11">
    <location>
        <begin position="346"/>
        <end position="373"/>
    </location>
</feature>
<keyword evidence="4 9" id="KW-0863">Zinc-finger</keyword>
<dbReference type="FunFam" id="3.30.160.60:FF:000688">
    <property type="entry name" value="zinc finger protein 197 isoform X1"/>
    <property type="match status" value="1"/>
</dbReference>
<feature type="domain" description="C2H2-type" evidence="11">
    <location>
        <begin position="430"/>
        <end position="457"/>
    </location>
</feature>
<name>A0A7R9CFC2_TIMCR</name>
<evidence type="ECO:0000256" key="9">
    <source>
        <dbReference type="PROSITE-ProRule" id="PRU00042"/>
    </source>
</evidence>